<dbReference type="InterPro" id="IPR001650">
    <property type="entry name" value="Helicase_C-like"/>
</dbReference>
<accession>A0A1A6I082</accession>
<dbReference type="OrthoDB" id="1735at2759"/>
<keyword evidence="1" id="KW-0547">Nucleotide-binding</keyword>
<dbReference type="AlphaFoldDB" id="A0A1A6I082"/>
<keyword evidence="4" id="KW-0067">ATP-binding</keyword>
<proteinExistence type="predicted"/>
<reference evidence="6 7" key="1">
    <citation type="submission" date="2016-06" db="EMBL/GenBank/DDBJ databases">
        <title>The Draft Genome Sequence and Annotation of the Desert Woodrat Neotoma lepida.</title>
        <authorList>
            <person name="Campbell M."/>
            <person name="Oakeson K.F."/>
            <person name="Yandell M."/>
            <person name="Halpert J.R."/>
            <person name="Dearing D."/>
        </authorList>
    </citation>
    <scope>NUCLEOTIDE SEQUENCE [LARGE SCALE GENOMIC DNA]</scope>
    <source>
        <strain evidence="6">417</strain>
        <tissue evidence="6">Liver</tissue>
    </source>
</reference>
<dbReference type="EMBL" id="LZPO01007818">
    <property type="protein sequence ID" value="OBS83382.1"/>
    <property type="molecule type" value="Genomic_DNA"/>
</dbReference>
<dbReference type="Proteomes" id="UP000092124">
    <property type="component" value="Unassembled WGS sequence"/>
</dbReference>
<feature type="domain" description="Helicase C-terminal" evidence="5">
    <location>
        <begin position="1"/>
        <end position="130"/>
    </location>
</feature>
<evidence type="ECO:0000259" key="5">
    <source>
        <dbReference type="PROSITE" id="PS51194"/>
    </source>
</evidence>
<dbReference type="PANTHER" id="PTHR47959">
    <property type="entry name" value="ATP-DEPENDENT RNA HELICASE RHLE-RELATED"/>
    <property type="match status" value="1"/>
</dbReference>
<gene>
    <name evidence="6" type="ORF">A6R68_22628</name>
</gene>
<dbReference type="PANTHER" id="PTHR47959:SF13">
    <property type="entry name" value="ATP-DEPENDENT RNA HELICASE RHLE"/>
    <property type="match status" value="1"/>
</dbReference>
<dbReference type="InterPro" id="IPR050079">
    <property type="entry name" value="DEAD_box_RNA_helicase"/>
</dbReference>
<protein>
    <recommendedName>
        <fullName evidence="5">Helicase C-terminal domain-containing protein</fullName>
    </recommendedName>
</protein>
<dbReference type="Gene3D" id="3.40.50.300">
    <property type="entry name" value="P-loop containing nucleotide triphosphate hydrolases"/>
    <property type="match status" value="1"/>
</dbReference>
<dbReference type="Pfam" id="PF00271">
    <property type="entry name" value="Helicase_C"/>
    <property type="match status" value="1"/>
</dbReference>
<dbReference type="PROSITE" id="PS51194">
    <property type="entry name" value="HELICASE_CTER"/>
    <property type="match status" value="1"/>
</dbReference>
<organism evidence="6 7">
    <name type="scientific">Neotoma lepida</name>
    <name type="common">Desert woodrat</name>
    <dbReference type="NCBI Taxonomy" id="56216"/>
    <lineage>
        <taxon>Eukaryota</taxon>
        <taxon>Metazoa</taxon>
        <taxon>Chordata</taxon>
        <taxon>Craniata</taxon>
        <taxon>Vertebrata</taxon>
        <taxon>Euteleostomi</taxon>
        <taxon>Mammalia</taxon>
        <taxon>Eutheria</taxon>
        <taxon>Euarchontoglires</taxon>
        <taxon>Glires</taxon>
        <taxon>Rodentia</taxon>
        <taxon>Myomorpha</taxon>
        <taxon>Muroidea</taxon>
        <taxon>Cricetidae</taxon>
        <taxon>Neotominae</taxon>
        <taxon>Neotoma</taxon>
    </lineage>
</organism>
<comment type="caution">
    <text evidence="6">The sequence shown here is derived from an EMBL/GenBank/DDBJ whole genome shotgun (WGS) entry which is preliminary data.</text>
</comment>
<dbReference type="SMART" id="SM00490">
    <property type="entry name" value="HELICc"/>
    <property type="match status" value="1"/>
</dbReference>
<evidence type="ECO:0000256" key="4">
    <source>
        <dbReference type="ARBA" id="ARBA00022840"/>
    </source>
</evidence>
<evidence type="ECO:0000256" key="3">
    <source>
        <dbReference type="ARBA" id="ARBA00022806"/>
    </source>
</evidence>
<dbReference type="GO" id="GO:0005829">
    <property type="term" value="C:cytosol"/>
    <property type="evidence" value="ECO:0007669"/>
    <property type="project" value="TreeGrafter"/>
</dbReference>
<keyword evidence="2" id="KW-0378">Hydrolase</keyword>
<keyword evidence="7" id="KW-1185">Reference proteome</keyword>
<dbReference type="SUPFAM" id="SSF52540">
    <property type="entry name" value="P-loop containing nucleoside triphosphate hydrolases"/>
    <property type="match status" value="1"/>
</dbReference>
<dbReference type="CDD" id="cd18787">
    <property type="entry name" value="SF2_C_DEAD"/>
    <property type="match status" value="1"/>
</dbReference>
<keyword evidence="3" id="KW-0347">Helicase</keyword>
<sequence>MYTQKITQDLVLTVQKGDVRFLICTDVAARGIDIHGVPYVINVTLPDEKQNYVHRIGRVGRAERMGLAISLVATEKEKVWYHVCSNRGKGCYNTRLKEDGGCTIWYNEMQELATLEKEAQTSFLHLGYLPNQLFRTF</sequence>
<evidence type="ECO:0000256" key="2">
    <source>
        <dbReference type="ARBA" id="ARBA00022801"/>
    </source>
</evidence>
<dbReference type="STRING" id="56216.A0A1A6I082"/>
<dbReference type="GO" id="GO:0016787">
    <property type="term" value="F:hydrolase activity"/>
    <property type="evidence" value="ECO:0007669"/>
    <property type="project" value="UniProtKB-KW"/>
</dbReference>
<evidence type="ECO:0000313" key="7">
    <source>
        <dbReference type="Proteomes" id="UP000092124"/>
    </source>
</evidence>
<name>A0A1A6I082_NEOLE</name>
<dbReference type="InterPro" id="IPR027417">
    <property type="entry name" value="P-loop_NTPase"/>
</dbReference>
<dbReference type="GO" id="GO:0003724">
    <property type="term" value="F:RNA helicase activity"/>
    <property type="evidence" value="ECO:0007669"/>
    <property type="project" value="TreeGrafter"/>
</dbReference>
<evidence type="ECO:0000256" key="1">
    <source>
        <dbReference type="ARBA" id="ARBA00022741"/>
    </source>
</evidence>
<dbReference type="GO" id="GO:0005524">
    <property type="term" value="F:ATP binding"/>
    <property type="evidence" value="ECO:0007669"/>
    <property type="project" value="UniProtKB-KW"/>
</dbReference>
<evidence type="ECO:0000313" key="6">
    <source>
        <dbReference type="EMBL" id="OBS83382.1"/>
    </source>
</evidence>